<evidence type="ECO:0000313" key="1">
    <source>
        <dbReference type="EMBL" id="RHN77869.1"/>
    </source>
</evidence>
<dbReference type="Proteomes" id="UP000265566">
    <property type="component" value="Chromosome 1"/>
</dbReference>
<sequence length="128" mass="14850">MCNINLQSLIFIEAKKKKMDPQNVFSGDWSDEILYWKELVKFDGCALEGQCIYSEDRYCSRCKGFTKLKVIHQITMFPTFSCYIADGFRTVVLIISTLLLQIDKLTFLTYFMVMDISGGDEFPLLWGK</sequence>
<comment type="caution">
    <text evidence="1">The sequence shown here is derived from an EMBL/GenBank/DDBJ whole genome shotgun (WGS) entry which is preliminary data.</text>
</comment>
<evidence type="ECO:0000313" key="2">
    <source>
        <dbReference type="Proteomes" id="UP000265566"/>
    </source>
</evidence>
<dbReference type="EC" id="1.1.3.-" evidence="1"/>
<reference evidence="2" key="1">
    <citation type="journal article" date="2018" name="Nat. Plants">
        <title>Whole-genome landscape of Medicago truncatula symbiotic genes.</title>
        <authorList>
            <person name="Pecrix Y."/>
            <person name="Staton S.E."/>
            <person name="Sallet E."/>
            <person name="Lelandais-Briere C."/>
            <person name="Moreau S."/>
            <person name="Carrere S."/>
            <person name="Blein T."/>
            <person name="Jardinaud M.F."/>
            <person name="Latrasse D."/>
            <person name="Zouine M."/>
            <person name="Zahm M."/>
            <person name="Kreplak J."/>
            <person name="Mayjonade B."/>
            <person name="Satge C."/>
            <person name="Perez M."/>
            <person name="Cauet S."/>
            <person name="Marande W."/>
            <person name="Chantry-Darmon C."/>
            <person name="Lopez-Roques C."/>
            <person name="Bouchez O."/>
            <person name="Berard A."/>
            <person name="Debelle F."/>
            <person name="Munos S."/>
            <person name="Bendahmane A."/>
            <person name="Berges H."/>
            <person name="Niebel A."/>
            <person name="Buitink J."/>
            <person name="Frugier F."/>
            <person name="Benhamed M."/>
            <person name="Crespi M."/>
            <person name="Gouzy J."/>
            <person name="Gamas P."/>
        </authorList>
    </citation>
    <scope>NUCLEOTIDE SEQUENCE [LARGE SCALE GENOMIC DNA]</scope>
    <source>
        <strain evidence="2">cv. Jemalong A17</strain>
    </source>
</reference>
<dbReference type="GO" id="GO:0016491">
    <property type="term" value="F:oxidoreductase activity"/>
    <property type="evidence" value="ECO:0007669"/>
    <property type="project" value="UniProtKB-KW"/>
</dbReference>
<dbReference type="Gramene" id="rna1371">
    <property type="protein sequence ID" value="RHN77869.1"/>
    <property type="gene ID" value="gene1371"/>
</dbReference>
<proteinExistence type="predicted"/>
<accession>A0A396JI10</accession>
<dbReference type="EMBL" id="PSQE01000001">
    <property type="protein sequence ID" value="RHN77869.1"/>
    <property type="molecule type" value="Genomic_DNA"/>
</dbReference>
<name>A0A396JI10_MEDTR</name>
<organism evidence="1 2">
    <name type="scientific">Medicago truncatula</name>
    <name type="common">Barrel medic</name>
    <name type="synonym">Medicago tribuloides</name>
    <dbReference type="NCBI Taxonomy" id="3880"/>
    <lineage>
        <taxon>Eukaryota</taxon>
        <taxon>Viridiplantae</taxon>
        <taxon>Streptophyta</taxon>
        <taxon>Embryophyta</taxon>
        <taxon>Tracheophyta</taxon>
        <taxon>Spermatophyta</taxon>
        <taxon>Magnoliopsida</taxon>
        <taxon>eudicotyledons</taxon>
        <taxon>Gunneridae</taxon>
        <taxon>Pentapetalae</taxon>
        <taxon>rosids</taxon>
        <taxon>fabids</taxon>
        <taxon>Fabales</taxon>
        <taxon>Fabaceae</taxon>
        <taxon>Papilionoideae</taxon>
        <taxon>50 kb inversion clade</taxon>
        <taxon>NPAAA clade</taxon>
        <taxon>Hologalegina</taxon>
        <taxon>IRL clade</taxon>
        <taxon>Trifolieae</taxon>
        <taxon>Medicago</taxon>
    </lineage>
</organism>
<dbReference type="AlphaFoldDB" id="A0A396JI10"/>
<protein>
    <submittedName>
        <fullName evidence="1">Putative oxidoreductase</fullName>
        <ecNumber evidence="1">1.1.3.-</ecNumber>
    </submittedName>
</protein>
<gene>
    <name evidence="1" type="ORF">MtrunA17_Chr1g0159391</name>
</gene>
<keyword evidence="1" id="KW-0560">Oxidoreductase</keyword>